<dbReference type="InterPro" id="IPR002018">
    <property type="entry name" value="CarbesteraseB"/>
</dbReference>
<feature type="domain" description="Carboxylesterase type B" evidence="5">
    <location>
        <begin position="51"/>
        <end position="547"/>
    </location>
</feature>
<dbReference type="AlphaFoldDB" id="A0A6A6GY02"/>
<evidence type="ECO:0000313" key="7">
    <source>
        <dbReference type="Proteomes" id="UP000800092"/>
    </source>
</evidence>
<dbReference type="InterPro" id="IPR019826">
    <property type="entry name" value="Carboxylesterase_B_AS"/>
</dbReference>
<keyword evidence="2 3" id="KW-0378">Hydrolase</keyword>
<evidence type="ECO:0000256" key="4">
    <source>
        <dbReference type="SAM" id="MobiDB-lite"/>
    </source>
</evidence>
<keyword evidence="7" id="KW-1185">Reference proteome</keyword>
<keyword evidence="3" id="KW-0732">Signal</keyword>
<organism evidence="6 7">
    <name type="scientific">Viridothelium virens</name>
    <name type="common">Speckled blister lichen</name>
    <name type="synonym">Trypethelium virens</name>
    <dbReference type="NCBI Taxonomy" id="1048519"/>
    <lineage>
        <taxon>Eukaryota</taxon>
        <taxon>Fungi</taxon>
        <taxon>Dikarya</taxon>
        <taxon>Ascomycota</taxon>
        <taxon>Pezizomycotina</taxon>
        <taxon>Dothideomycetes</taxon>
        <taxon>Dothideomycetes incertae sedis</taxon>
        <taxon>Trypetheliales</taxon>
        <taxon>Trypetheliaceae</taxon>
        <taxon>Viridothelium</taxon>
    </lineage>
</organism>
<accession>A0A6A6GY02</accession>
<feature type="chain" id="PRO_5025712905" description="Carboxylic ester hydrolase" evidence="3">
    <location>
        <begin position="34"/>
        <end position="648"/>
    </location>
</feature>
<reference evidence="6" key="1">
    <citation type="journal article" date="2020" name="Stud. Mycol.">
        <title>101 Dothideomycetes genomes: a test case for predicting lifestyles and emergence of pathogens.</title>
        <authorList>
            <person name="Haridas S."/>
            <person name="Albert R."/>
            <person name="Binder M."/>
            <person name="Bloem J."/>
            <person name="Labutti K."/>
            <person name="Salamov A."/>
            <person name="Andreopoulos B."/>
            <person name="Baker S."/>
            <person name="Barry K."/>
            <person name="Bills G."/>
            <person name="Bluhm B."/>
            <person name="Cannon C."/>
            <person name="Castanera R."/>
            <person name="Culley D."/>
            <person name="Daum C."/>
            <person name="Ezra D."/>
            <person name="Gonzalez J."/>
            <person name="Henrissat B."/>
            <person name="Kuo A."/>
            <person name="Liang C."/>
            <person name="Lipzen A."/>
            <person name="Lutzoni F."/>
            <person name="Magnuson J."/>
            <person name="Mondo S."/>
            <person name="Nolan M."/>
            <person name="Ohm R."/>
            <person name="Pangilinan J."/>
            <person name="Park H.-J."/>
            <person name="Ramirez L."/>
            <person name="Alfaro M."/>
            <person name="Sun H."/>
            <person name="Tritt A."/>
            <person name="Yoshinaga Y."/>
            <person name="Zwiers L.-H."/>
            <person name="Turgeon B."/>
            <person name="Goodwin S."/>
            <person name="Spatafora J."/>
            <person name="Crous P."/>
            <person name="Grigoriev I."/>
        </authorList>
    </citation>
    <scope>NUCLEOTIDE SEQUENCE</scope>
    <source>
        <strain evidence="6">Tuck. ex Michener</strain>
    </source>
</reference>
<protein>
    <recommendedName>
        <fullName evidence="3">Carboxylic ester hydrolase</fullName>
        <ecNumber evidence="3">3.1.1.-</ecNumber>
    </recommendedName>
</protein>
<sequence length="648" mass="71555">MTISRYRRLQALIGIHSFWLLCSLCLLARLCIAAEPTVYNDQTKITYQGKLKDSVEHFQNIKFAQDTSGSRRFAAPEPFLPPANTVVDATNPGPACPQLTSALPPFFSEVDRISEDCLNLYIARPAGLDITLKNDLPVVVWIHGGGVVKGSAYDGHTVPEKMLGLAQTDGKSVIYVAINYRLTIFGFPRSKTLKDNKSLNLGMRDQRMGLQWVKDNIRAFGGDPERITVYGLSAGGTFTSLQQMAFGGKEGAPFQQAWMMSGPPGTAINTTSDATEIHTRAVAELVGCQTDSDAEMVACLREVPMQKLLDSTMQYSATVHPPTGLFTFIPSIDDDFLPDQPSKLFRNGRFVKGINSVFGWTQDDGALNAGPGHSIRSEEDMMTPIKNFAHALTPEHYARLFSLYPAADFEEDVRNYEARKGQDDPDISVHFFRVSRILRDLLFTCSSIDFGHHIIKYSPPDFDGVRLYDLNQSVLGPLWKGAGMPYIGVSHGSDTNYIFNGVFPEGEMTQEDTRLSQEFTRNFINFAHTGNPTPEETSIEWPPAYKFVNIDRDTGSEPSGFNLLIVGGPLGTQSVSVPSSLDSTQQESLDRDDDESGYVGKIQEVLADFVGYGKMDPAATSSLQRNIEDQKLLQRCTFINSLSKVLGN</sequence>
<dbReference type="PANTHER" id="PTHR43142">
    <property type="entry name" value="CARBOXYLIC ESTER HYDROLASE"/>
    <property type="match status" value="1"/>
</dbReference>
<dbReference type="Proteomes" id="UP000800092">
    <property type="component" value="Unassembled WGS sequence"/>
</dbReference>
<dbReference type="OrthoDB" id="408631at2759"/>
<feature type="signal peptide" evidence="3">
    <location>
        <begin position="1"/>
        <end position="33"/>
    </location>
</feature>
<feature type="compositionally biased region" description="Polar residues" evidence="4">
    <location>
        <begin position="575"/>
        <end position="587"/>
    </location>
</feature>
<gene>
    <name evidence="6" type="ORF">EV356DRAFT_453470</name>
</gene>
<dbReference type="GO" id="GO:0016787">
    <property type="term" value="F:hydrolase activity"/>
    <property type="evidence" value="ECO:0007669"/>
    <property type="project" value="UniProtKB-KW"/>
</dbReference>
<name>A0A6A6GY02_VIRVR</name>
<dbReference type="EMBL" id="ML991838">
    <property type="protein sequence ID" value="KAF2230602.1"/>
    <property type="molecule type" value="Genomic_DNA"/>
</dbReference>
<dbReference type="Gene3D" id="3.40.50.1820">
    <property type="entry name" value="alpha/beta hydrolase"/>
    <property type="match status" value="1"/>
</dbReference>
<dbReference type="PROSITE" id="PS00122">
    <property type="entry name" value="CARBOXYLESTERASE_B_1"/>
    <property type="match status" value="1"/>
</dbReference>
<comment type="similarity">
    <text evidence="1 3">Belongs to the type-B carboxylesterase/lipase family.</text>
</comment>
<evidence type="ECO:0000256" key="3">
    <source>
        <dbReference type="RuleBase" id="RU361235"/>
    </source>
</evidence>
<dbReference type="Pfam" id="PF00135">
    <property type="entry name" value="COesterase"/>
    <property type="match status" value="1"/>
</dbReference>
<proteinExistence type="inferred from homology"/>
<feature type="region of interest" description="Disordered" evidence="4">
    <location>
        <begin position="575"/>
        <end position="597"/>
    </location>
</feature>
<evidence type="ECO:0000259" key="5">
    <source>
        <dbReference type="Pfam" id="PF00135"/>
    </source>
</evidence>
<dbReference type="PANTHER" id="PTHR43142:SF1">
    <property type="entry name" value="CARBOXYLIC ESTER HYDROLASE"/>
    <property type="match status" value="1"/>
</dbReference>
<evidence type="ECO:0000256" key="1">
    <source>
        <dbReference type="ARBA" id="ARBA00005964"/>
    </source>
</evidence>
<dbReference type="InterPro" id="IPR029058">
    <property type="entry name" value="AB_hydrolase_fold"/>
</dbReference>
<dbReference type="SUPFAM" id="SSF53474">
    <property type="entry name" value="alpha/beta-Hydrolases"/>
    <property type="match status" value="1"/>
</dbReference>
<dbReference type="EC" id="3.1.1.-" evidence="3"/>
<evidence type="ECO:0000313" key="6">
    <source>
        <dbReference type="EMBL" id="KAF2230602.1"/>
    </source>
</evidence>
<evidence type="ECO:0000256" key="2">
    <source>
        <dbReference type="ARBA" id="ARBA00022801"/>
    </source>
</evidence>